<evidence type="ECO:0000313" key="5">
    <source>
        <dbReference type="Proteomes" id="UP001165341"/>
    </source>
</evidence>
<protein>
    <recommendedName>
        <fullName evidence="2">Anti-sigma factor antagonist</fullName>
    </recommendedName>
</protein>
<dbReference type="SUPFAM" id="SSF52091">
    <property type="entry name" value="SpoIIaa-like"/>
    <property type="match status" value="1"/>
</dbReference>
<dbReference type="EMBL" id="JALGAR010000010">
    <property type="protein sequence ID" value="MCI4660147.1"/>
    <property type="molecule type" value="Genomic_DNA"/>
</dbReference>
<keyword evidence="5" id="KW-1185">Reference proteome</keyword>
<dbReference type="PANTHER" id="PTHR33495">
    <property type="entry name" value="ANTI-SIGMA FACTOR ANTAGONIST TM_1081-RELATED-RELATED"/>
    <property type="match status" value="1"/>
</dbReference>
<evidence type="ECO:0000313" key="4">
    <source>
        <dbReference type="EMBL" id="MCI4660147.1"/>
    </source>
</evidence>
<dbReference type="PROSITE" id="PS50801">
    <property type="entry name" value="STAS"/>
    <property type="match status" value="1"/>
</dbReference>
<organism evidence="4 5">
    <name type="scientific">Cryobacterium zhongshanensis</name>
    <dbReference type="NCBI Taxonomy" id="2928153"/>
    <lineage>
        <taxon>Bacteria</taxon>
        <taxon>Bacillati</taxon>
        <taxon>Actinomycetota</taxon>
        <taxon>Actinomycetes</taxon>
        <taxon>Micrococcales</taxon>
        <taxon>Microbacteriaceae</taxon>
        <taxon>Cryobacterium</taxon>
    </lineage>
</organism>
<dbReference type="AlphaFoldDB" id="A0AA41QZ10"/>
<dbReference type="PANTHER" id="PTHR33495:SF2">
    <property type="entry name" value="ANTI-SIGMA FACTOR ANTAGONIST TM_1081-RELATED"/>
    <property type="match status" value="1"/>
</dbReference>
<dbReference type="RefSeq" id="WP_243013555.1">
    <property type="nucleotide sequence ID" value="NZ_JALGAR010000010.1"/>
</dbReference>
<dbReference type="InterPro" id="IPR036513">
    <property type="entry name" value="STAS_dom_sf"/>
</dbReference>
<dbReference type="Proteomes" id="UP001165341">
    <property type="component" value="Unassembled WGS sequence"/>
</dbReference>
<proteinExistence type="inferred from homology"/>
<dbReference type="NCBIfam" id="TIGR00377">
    <property type="entry name" value="ant_ant_sig"/>
    <property type="match status" value="1"/>
</dbReference>
<dbReference type="CDD" id="cd07043">
    <property type="entry name" value="STAS_anti-anti-sigma_factors"/>
    <property type="match status" value="1"/>
</dbReference>
<sequence length="110" mass="11532">MNFRTETIAGDVAAIRADGRLNMVSAPLLRQVVSDAITAGSVRIVVDLSGVDFMDSSGLGALIGGLKVARQAGGDLRIAGATPQVALVFELTHLDRILQNHATAETAYRD</sequence>
<reference evidence="4" key="1">
    <citation type="submission" date="2022-03" db="EMBL/GenBank/DDBJ databases">
        <title>Cryobacterium sp. nov. strain ZS14-85, isolated from Antarctic soil.</title>
        <authorList>
            <person name="Li J."/>
            <person name="Niu G."/>
        </authorList>
    </citation>
    <scope>NUCLEOTIDE SEQUENCE</scope>
    <source>
        <strain evidence="4">ZS14-85</strain>
    </source>
</reference>
<evidence type="ECO:0000256" key="1">
    <source>
        <dbReference type="ARBA" id="ARBA00009013"/>
    </source>
</evidence>
<name>A0AA41QZ10_9MICO</name>
<dbReference type="GO" id="GO:0043856">
    <property type="term" value="F:anti-sigma factor antagonist activity"/>
    <property type="evidence" value="ECO:0007669"/>
    <property type="project" value="InterPro"/>
</dbReference>
<dbReference type="InterPro" id="IPR002645">
    <property type="entry name" value="STAS_dom"/>
</dbReference>
<evidence type="ECO:0000256" key="2">
    <source>
        <dbReference type="RuleBase" id="RU003749"/>
    </source>
</evidence>
<evidence type="ECO:0000259" key="3">
    <source>
        <dbReference type="PROSITE" id="PS50801"/>
    </source>
</evidence>
<accession>A0AA41QZ10</accession>
<dbReference type="InterPro" id="IPR003658">
    <property type="entry name" value="Anti-sigma_ant"/>
</dbReference>
<gene>
    <name evidence="4" type="ORF">MQH31_20250</name>
</gene>
<comment type="similarity">
    <text evidence="1 2">Belongs to the anti-sigma-factor antagonist family.</text>
</comment>
<dbReference type="Pfam" id="PF01740">
    <property type="entry name" value="STAS"/>
    <property type="match status" value="1"/>
</dbReference>
<comment type="caution">
    <text evidence="4">The sequence shown here is derived from an EMBL/GenBank/DDBJ whole genome shotgun (WGS) entry which is preliminary data.</text>
</comment>
<feature type="domain" description="STAS" evidence="3">
    <location>
        <begin position="11"/>
        <end position="110"/>
    </location>
</feature>
<dbReference type="Gene3D" id="3.30.750.24">
    <property type="entry name" value="STAS domain"/>
    <property type="match status" value="1"/>
</dbReference>